<name>A0A0H5RGP9_9EUKA</name>
<dbReference type="GO" id="GO:0001227">
    <property type="term" value="F:DNA-binding transcription repressor activity, RNA polymerase II-specific"/>
    <property type="evidence" value="ECO:0007669"/>
    <property type="project" value="TreeGrafter"/>
</dbReference>
<dbReference type="FunFam" id="3.30.160.60:FF:000202">
    <property type="entry name" value="Zinc finger protein 574"/>
    <property type="match status" value="1"/>
</dbReference>
<keyword evidence="2" id="KW-0479">Metal-binding</keyword>
<evidence type="ECO:0000259" key="10">
    <source>
        <dbReference type="PROSITE" id="PS50157"/>
    </source>
</evidence>
<dbReference type="Pfam" id="PF00096">
    <property type="entry name" value="zf-C2H2"/>
    <property type="match status" value="1"/>
</dbReference>
<feature type="domain" description="C2H2-type" evidence="10">
    <location>
        <begin position="37"/>
        <end position="64"/>
    </location>
</feature>
<feature type="domain" description="C2H2-type" evidence="10">
    <location>
        <begin position="152"/>
        <end position="174"/>
    </location>
</feature>
<dbReference type="PROSITE" id="PS00028">
    <property type="entry name" value="ZINC_FINGER_C2H2_1"/>
    <property type="match status" value="5"/>
</dbReference>
<keyword evidence="7" id="KW-0804">Transcription</keyword>
<dbReference type="AlphaFoldDB" id="A0A0H5RGP9"/>
<evidence type="ECO:0000256" key="3">
    <source>
        <dbReference type="ARBA" id="ARBA00022737"/>
    </source>
</evidence>
<evidence type="ECO:0000256" key="1">
    <source>
        <dbReference type="ARBA" id="ARBA00004123"/>
    </source>
</evidence>
<keyword evidence="5" id="KW-0862">Zinc</keyword>
<evidence type="ECO:0000256" key="2">
    <source>
        <dbReference type="ARBA" id="ARBA00022723"/>
    </source>
</evidence>
<organism evidence="11">
    <name type="scientific">Spongospora subterranea</name>
    <dbReference type="NCBI Taxonomy" id="70186"/>
    <lineage>
        <taxon>Eukaryota</taxon>
        <taxon>Sar</taxon>
        <taxon>Rhizaria</taxon>
        <taxon>Endomyxa</taxon>
        <taxon>Phytomyxea</taxon>
        <taxon>Plasmodiophorida</taxon>
        <taxon>Plasmodiophoridae</taxon>
        <taxon>Spongospora</taxon>
    </lineage>
</organism>
<sequence>MERTDRKRPWVNDGWCGLTRPEHLRRHALVHSGERPYPCHQCTQAFRSSHHLKRHVRTHSSEFPFTCEHCLVGFAKAFQLREHSFAHTQIKAFACEFDGCAESFVLKAELAKHVKSHRQTKIYRCEICETETLFSNFSDKIRHLKQEHANRFCCPTCQKTFKTRSRLKSHSKVHDVNSRIWCPQCPKTYTTQVKFPSKKIAPVYLKQLLKANLEIHIRTIHDKIRPFLCNEGGCGKSFALNKCLVRHTDRCHVNPKPRVKKLPMAVKNRFCGREDISAIMTDSELRNVNPDTAIRT</sequence>
<evidence type="ECO:0000256" key="6">
    <source>
        <dbReference type="ARBA" id="ARBA00023015"/>
    </source>
</evidence>
<reference evidence="11" key="1">
    <citation type="submission" date="2015-04" db="EMBL/GenBank/DDBJ databases">
        <title>The genome sequence of the plant pathogenic Rhizarian Plasmodiophora brassicae reveals insights in its biotrophic life cycle and the origin of chitin synthesis.</title>
        <authorList>
            <person name="Schwelm A."/>
            <person name="Fogelqvist J."/>
            <person name="Knaust A."/>
            <person name="Julke S."/>
            <person name="Lilja T."/>
            <person name="Dhandapani V."/>
            <person name="Bonilla-Rosso G."/>
            <person name="Karlsson M."/>
            <person name="Shevchenko A."/>
            <person name="Choi S.R."/>
            <person name="Kim H.G."/>
            <person name="Park J.Y."/>
            <person name="Lim Y.P."/>
            <person name="Ludwig-Muller J."/>
            <person name="Dixelius C."/>
        </authorList>
    </citation>
    <scope>NUCLEOTIDE SEQUENCE</scope>
    <source>
        <tissue evidence="11">Potato root galls</tissue>
    </source>
</reference>
<dbReference type="InterPro" id="IPR036236">
    <property type="entry name" value="Znf_C2H2_sf"/>
</dbReference>
<feature type="domain" description="C2H2-type" evidence="10">
    <location>
        <begin position="93"/>
        <end position="122"/>
    </location>
</feature>
<dbReference type="GO" id="GO:0008270">
    <property type="term" value="F:zinc ion binding"/>
    <property type="evidence" value="ECO:0007669"/>
    <property type="project" value="UniProtKB-KW"/>
</dbReference>
<keyword evidence="8" id="KW-0539">Nucleus</keyword>
<protein>
    <recommendedName>
        <fullName evidence="10">C2H2-type domain-containing protein</fullName>
    </recommendedName>
</protein>
<keyword evidence="6" id="KW-0805">Transcription regulation</keyword>
<evidence type="ECO:0000256" key="5">
    <source>
        <dbReference type="ARBA" id="ARBA00022833"/>
    </source>
</evidence>
<keyword evidence="3" id="KW-0677">Repeat</keyword>
<dbReference type="PANTHER" id="PTHR24399">
    <property type="entry name" value="ZINC FINGER AND BTB DOMAIN-CONTAINING"/>
    <property type="match status" value="1"/>
</dbReference>
<proteinExistence type="predicted"/>
<keyword evidence="4 9" id="KW-0863">Zinc-finger</keyword>
<feature type="domain" description="C2H2-type" evidence="10">
    <location>
        <begin position="65"/>
        <end position="92"/>
    </location>
</feature>
<dbReference type="GO" id="GO:0000978">
    <property type="term" value="F:RNA polymerase II cis-regulatory region sequence-specific DNA binding"/>
    <property type="evidence" value="ECO:0007669"/>
    <property type="project" value="TreeGrafter"/>
</dbReference>
<evidence type="ECO:0000256" key="7">
    <source>
        <dbReference type="ARBA" id="ARBA00023163"/>
    </source>
</evidence>
<dbReference type="GO" id="GO:0005654">
    <property type="term" value="C:nucleoplasm"/>
    <property type="evidence" value="ECO:0007669"/>
    <property type="project" value="TreeGrafter"/>
</dbReference>
<evidence type="ECO:0000313" key="11">
    <source>
        <dbReference type="EMBL" id="CRZ07854.1"/>
    </source>
</evidence>
<dbReference type="PROSITE" id="PS50157">
    <property type="entry name" value="ZINC_FINGER_C2H2_2"/>
    <property type="match status" value="5"/>
</dbReference>
<comment type="subcellular location">
    <subcellularLocation>
        <location evidence="1">Nucleus</location>
    </subcellularLocation>
</comment>
<dbReference type="InterPro" id="IPR013087">
    <property type="entry name" value="Znf_C2H2_type"/>
</dbReference>
<evidence type="ECO:0000256" key="8">
    <source>
        <dbReference type="ARBA" id="ARBA00023242"/>
    </source>
</evidence>
<dbReference type="GO" id="GO:0032502">
    <property type="term" value="P:developmental process"/>
    <property type="evidence" value="ECO:0007669"/>
    <property type="project" value="UniProtKB-ARBA"/>
</dbReference>
<dbReference type="Gene3D" id="3.30.160.60">
    <property type="entry name" value="Classic Zinc Finger"/>
    <property type="match status" value="4"/>
</dbReference>
<dbReference type="SUPFAM" id="SSF57667">
    <property type="entry name" value="beta-beta-alpha zinc fingers"/>
    <property type="match status" value="4"/>
</dbReference>
<dbReference type="EMBL" id="HACM01007412">
    <property type="protein sequence ID" value="CRZ07854.1"/>
    <property type="molecule type" value="Transcribed_RNA"/>
</dbReference>
<evidence type="ECO:0000256" key="9">
    <source>
        <dbReference type="PROSITE-ProRule" id="PRU00042"/>
    </source>
</evidence>
<feature type="domain" description="C2H2-type" evidence="10">
    <location>
        <begin position="227"/>
        <end position="257"/>
    </location>
</feature>
<accession>A0A0H5RGP9</accession>
<dbReference type="PANTHER" id="PTHR24399:SF70">
    <property type="entry name" value="C2H2-TYPE DOMAIN-CONTAINING PROTEIN"/>
    <property type="match status" value="1"/>
</dbReference>
<evidence type="ECO:0000256" key="4">
    <source>
        <dbReference type="ARBA" id="ARBA00022771"/>
    </source>
</evidence>
<dbReference type="SMART" id="SM00355">
    <property type="entry name" value="ZnF_C2H2"/>
    <property type="match status" value="6"/>
</dbReference>